<name>A0A5C6MVB0_9TELE</name>
<gene>
    <name evidence="2" type="ORF">D4764_06G0005060</name>
</gene>
<feature type="compositionally biased region" description="Basic residues" evidence="1">
    <location>
        <begin position="70"/>
        <end position="80"/>
    </location>
</feature>
<feature type="compositionally biased region" description="Low complexity" evidence="1">
    <location>
        <begin position="97"/>
        <end position="107"/>
    </location>
</feature>
<proteinExistence type="predicted"/>
<dbReference type="Proteomes" id="UP000324091">
    <property type="component" value="Chromosome 6"/>
</dbReference>
<sequence>MCKALELSNAEASCVSVLLVSAVSSCCCVPGPAMLRRSSRLQAGNYYAMSNGLNSTPAAAISYYETPVRSSRKSRVRASRQKSPSPFTAKGQSDLQSPVPESSSTTEPGRRSRITEFFFDLKR</sequence>
<protein>
    <submittedName>
        <fullName evidence="2">Uncharacterized protein</fullName>
    </submittedName>
</protein>
<dbReference type="AlphaFoldDB" id="A0A5C6MVB0"/>
<evidence type="ECO:0000313" key="3">
    <source>
        <dbReference type="Proteomes" id="UP000324091"/>
    </source>
</evidence>
<accession>A0A5C6MVB0</accession>
<evidence type="ECO:0000313" key="2">
    <source>
        <dbReference type="EMBL" id="TWW58976.1"/>
    </source>
</evidence>
<feature type="compositionally biased region" description="Polar residues" evidence="1">
    <location>
        <begin position="84"/>
        <end position="96"/>
    </location>
</feature>
<dbReference type="EMBL" id="RHFK02000019">
    <property type="protein sequence ID" value="TWW58976.1"/>
    <property type="molecule type" value="Genomic_DNA"/>
</dbReference>
<evidence type="ECO:0000256" key="1">
    <source>
        <dbReference type="SAM" id="MobiDB-lite"/>
    </source>
</evidence>
<feature type="region of interest" description="Disordered" evidence="1">
    <location>
        <begin position="66"/>
        <end position="114"/>
    </location>
</feature>
<keyword evidence="3" id="KW-1185">Reference proteome</keyword>
<organism evidence="2 3">
    <name type="scientific">Takifugu flavidus</name>
    <name type="common">sansaifugu</name>
    <dbReference type="NCBI Taxonomy" id="433684"/>
    <lineage>
        <taxon>Eukaryota</taxon>
        <taxon>Metazoa</taxon>
        <taxon>Chordata</taxon>
        <taxon>Craniata</taxon>
        <taxon>Vertebrata</taxon>
        <taxon>Euteleostomi</taxon>
        <taxon>Actinopterygii</taxon>
        <taxon>Neopterygii</taxon>
        <taxon>Teleostei</taxon>
        <taxon>Neoteleostei</taxon>
        <taxon>Acanthomorphata</taxon>
        <taxon>Eupercaria</taxon>
        <taxon>Tetraodontiformes</taxon>
        <taxon>Tetradontoidea</taxon>
        <taxon>Tetraodontidae</taxon>
        <taxon>Takifugu</taxon>
    </lineage>
</organism>
<reference evidence="2 3" key="1">
    <citation type="submission" date="2019-04" db="EMBL/GenBank/DDBJ databases">
        <title>Chromosome genome assembly for Takifugu flavidus.</title>
        <authorList>
            <person name="Xiao S."/>
        </authorList>
    </citation>
    <scope>NUCLEOTIDE SEQUENCE [LARGE SCALE GENOMIC DNA]</scope>
    <source>
        <strain evidence="2">HTHZ2018</strain>
        <tissue evidence="2">Muscle</tissue>
    </source>
</reference>
<comment type="caution">
    <text evidence="2">The sequence shown here is derived from an EMBL/GenBank/DDBJ whole genome shotgun (WGS) entry which is preliminary data.</text>
</comment>
<dbReference type="PROSITE" id="PS51257">
    <property type="entry name" value="PROKAR_LIPOPROTEIN"/>
    <property type="match status" value="1"/>
</dbReference>